<feature type="domain" description="HTH iclR-type" evidence="4">
    <location>
        <begin position="11"/>
        <end position="72"/>
    </location>
</feature>
<dbReference type="PROSITE" id="PS51077">
    <property type="entry name" value="HTH_ICLR"/>
    <property type="match status" value="1"/>
</dbReference>
<comment type="caution">
    <text evidence="6">The sequence shown here is derived from an EMBL/GenBank/DDBJ whole genome shotgun (WGS) entry which is preliminary data.</text>
</comment>
<evidence type="ECO:0000259" key="4">
    <source>
        <dbReference type="PROSITE" id="PS51077"/>
    </source>
</evidence>
<protein>
    <submittedName>
        <fullName evidence="6">IclR family transcriptional regulator</fullName>
    </submittedName>
</protein>
<evidence type="ECO:0000313" key="6">
    <source>
        <dbReference type="EMBL" id="MCM8748939.1"/>
    </source>
</evidence>
<dbReference type="SMART" id="SM00346">
    <property type="entry name" value="HTH_ICLR"/>
    <property type="match status" value="1"/>
</dbReference>
<sequence length="260" mass="28165">MVRQNGRRQISSTVLKALDILDCFATEHRPLSVSQIAEQCGLTRPTAHRLVTTLAGRGYLTTTADGRYRLGSKVLRLARGLLDYTSLPTVARPILSTLAQAVGETVYLGMLDGTEVLYLDKYETPKSARLYSVVGTRNPVYCTALGKALLAFLPTIQRDDVLSRITLIKRARNTILDPARLLAELEDIRARGYALDNVENEEGIRCIAAPILNASQYPIAAISVSGPETRLTDDRVQDVAPAVKEAATQIAAQLGFGGGA</sequence>
<dbReference type="PANTHER" id="PTHR30136">
    <property type="entry name" value="HELIX-TURN-HELIX TRANSCRIPTIONAL REGULATOR, ICLR FAMILY"/>
    <property type="match status" value="1"/>
</dbReference>
<evidence type="ECO:0000256" key="2">
    <source>
        <dbReference type="ARBA" id="ARBA00023125"/>
    </source>
</evidence>
<dbReference type="SUPFAM" id="SSF46785">
    <property type="entry name" value="Winged helix' DNA-binding domain"/>
    <property type="match status" value="1"/>
</dbReference>
<dbReference type="FunFam" id="1.10.10.10:FF:000056">
    <property type="entry name" value="IclR family transcriptional regulator"/>
    <property type="match status" value="1"/>
</dbReference>
<dbReference type="GO" id="GO:0003677">
    <property type="term" value="F:DNA binding"/>
    <property type="evidence" value="ECO:0007669"/>
    <property type="project" value="UniProtKB-KW"/>
</dbReference>
<evidence type="ECO:0000313" key="7">
    <source>
        <dbReference type="Proteomes" id="UP001165306"/>
    </source>
</evidence>
<dbReference type="Gene3D" id="3.30.450.40">
    <property type="match status" value="1"/>
</dbReference>
<dbReference type="GO" id="GO:0003700">
    <property type="term" value="F:DNA-binding transcription factor activity"/>
    <property type="evidence" value="ECO:0007669"/>
    <property type="project" value="TreeGrafter"/>
</dbReference>
<dbReference type="InterPro" id="IPR036388">
    <property type="entry name" value="WH-like_DNA-bd_sf"/>
</dbReference>
<dbReference type="Pfam" id="PF09339">
    <property type="entry name" value="HTH_IclR"/>
    <property type="match status" value="1"/>
</dbReference>
<dbReference type="InterPro" id="IPR005471">
    <property type="entry name" value="Tscrpt_reg_IclR_N"/>
</dbReference>
<dbReference type="Pfam" id="PF01614">
    <property type="entry name" value="IclR_C"/>
    <property type="match status" value="1"/>
</dbReference>
<name>A0AA41WA59_9BACT</name>
<dbReference type="AlphaFoldDB" id="A0AA41WA59"/>
<dbReference type="InterPro" id="IPR036390">
    <property type="entry name" value="WH_DNA-bd_sf"/>
</dbReference>
<keyword evidence="2" id="KW-0238">DNA-binding</keyword>
<dbReference type="GO" id="GO:0045892">
    <property type="term" value="P:negative regulation of DNA-templated transcription"/>
    <property type="evidence" value="ECO:0007669"/>
    <property type="project" value="TreeGrafter"/>
</dbReference>
<keyword evidence="7" id="KW-1185">Reference proteome</keyword>
<dbReference type="InterPro" id="IPR050707">
    <property type="entry name" value="HTH_MetabolicPath_Reg"/>
</dbReference>
<reference evidence="6" key="1">
    <citation type="submission" date="2022-06" db="EMBL/GenBank/DDBJ databases">
        <title>CFH 74404 Thermomicrobiaceae sp.</title>
        <authorList>
            <person name="Ming H."/>
            <person name="Li W.-J."/>
            <person name="Zhao Z."/>
        </authorList>
    </citation>
    <scope>NUCLEOTIDE SEQUENCE</scope>
    <source>
        <strain evidence="6">CFH 74404</strain>
    </source>
</reference>
<dbReference type="PROSITE" id="PS51078">
    <property type="entry name" value="ICLR_ED"/>
    <property type="match status" value="1"/>
</dbReference>
<dbReference type="RefSeq" id="WP_284056720.1">
    <property type="nucleotide sequence ID" value="NZ_JAMSLR010000004.1"/>
</dbReference>
<feature type="domain" description="IclR-ED" evidence="5">
    <location>
        <begin position="73"/>
        <end position="256"/>
    </location>
</feature>
<evidence type="ECO:0000259" key="5">
    <source>
        <dbReference type="PROSITE" id="PS51078"/>
    </source>
</evidence>
<dbReference type="EMBL" id="JAMSLR010000004">
    <property type="protein sequence ID" value="MCM8748939.1"/>
    <property type="molecule type" value="Genomic_DNA"/>
</dbReference>
<keyword evidence="1" id="KW-0805">Transcription regulation</keyword>
<gene>
    <name evidence="6" type="ORF">NET02_07280</name>
</gene>
<dbReference type="InterPro" id="IPR014757">
    <property type="entry name" value="Tscrpt_reg_IclR_C"/>
</dbReference>
<dbReference type="SUPFAM" id="SSF55781">
    <property type="entry name" value="GAF domain-like"/>
    <property type="match status" value="1"/>
</dbReference>
<dbReference type="Gene3D" id="1.10.10.10">
    <property type="entry name" value="Winged helix-like DNA-binding domain superfamily/Winged helix DNA-binding domain"/>
    <property type="match status" value="1"/>
</dbReference>
<organism evidence="6 7">
    <name type="scientific">Thermalbibacter longus</name>
    <dbReference type="NCBI Taxonomy" id="2951981"/>
    <lineage>
        <taxon>Bacteria</taxon>
        <taxon>Pseudomonadati</taxon>
        <taxon>Thermomicrobiota</taxon>
        <taxon>Thermomicrobia</taxon>
        <taxon>Thermomicrobiales</taxon>
        <taxon>Thermomicrobiaceae</taxon>
        <taxon>Thermalbibacter</taxon>
    </lineage>
</organism>
<dbReference type="Proteomes" id="UP001165306">
    <property type="component" value="Unassembled WGS sequence"/>
</dbReference>
<evidence type="ECO:0000256" key="3">
    <source>
        <dbReference type="ARBA" id="ARBA00023163"/>
    </source>
</evidence>
<evidence type="ECO:0000256" key="1">
    <source>
        <dbReference type="ARBA" id="ARBA00023015"/>
    </source>
</evidence>
<dbReference type="InterPro" id="IPR029016">
    <property type="entry name" value="GAF-like_dom_sf"/>
</dbReference>
<accession>A0AA41WA59</accession>
<proteinExistence type="predicted"/>
<keyword evidence="3" id="KW-0804">Transcription</keyword>
<dbReference type="PANTHER" id="PTHR30136:SF35">
    <property type="entry name" value="HTH-TYPE TRANSCRIPTIONAL REGULATOR RV1719"/>
    <property type="match status" value="1"/>
</dbReference>